<proteinExistence type="inferred from homology"/>
<dbReference type="CDD" id="cd24067">
    <property type="entry name" value="ASKHA_NBD_ROK_BsFRK-like"/>
    <property type="match status" value="1"/>
</dbReference>
<accession>A0ABW4KHN8</accession>
<dbReference type="Pfam" id="PF00480">
    <property type="entry name" value="ROK"/>
    <property type="match status" value="1"/>
</dbReference>
<dbReference type="InterPro" id="IPR000600">
    <property type="entry name" value="ROK"/>
</dbReference>
<dbReference type="Gene3D" id="3.30.420.40">
    <property type="match status" value="2"/>
</dbReference>
<dbReference type="InterPro" id="IPR051804">
    <property type="entry name" value="Carb_Metab_Reg_Kinase/Isom"/>
</dbReference>
<comment type="cofactor">
    <cofactor evidence="1">
        <name>Mg(2+)</name>
        <dbReference type="ChEBI" id="CHEBI:18420"/>
    </cofactor>
</comment>
<dbReference type="InterPro" id="IPR043129">
    <property type="entry name" value="ATPase_NBD"/>
</dbReference>
<organism evidence="8 9">
    <name type="scientific">Siminovitchia sediminis</name>
    <dbReference type="NCBI Taxonomy" id="1274353"/>
    <lineage>
        <taxon>Bacteria</taxon>
        <taxon>Bacillati</taxon>
        <taxon>Bacillota</taxon>
        <taxon>Bacilli</taxon>
        <taxon>Bacillales</taxon>
        <taxon>Bacillaceae</taxon>
        <taxon>Siminovitchia</taxon>
    </lineage>
</organism>
<evidence type="ECO:0000256" key="1">
    <source>
        <dbReference type="ARBA" id="ARBA00001946"/>
    </source>
</evidence>
<evidence type="ECO:0000256" key="7">
    <source>
        <dbReference type="ARBA" id="ARBA00048451"/>
    </source>
</evidence>
<gene>
    <name evidence="8" type="ORF">ACFSCZ_09245</name>
</gene>
<comment type="catalytic activity">
    <reaction evidence="7">
        <text>D-fructose + ATP = D-fructose 6-phosphate + ADP + H(+)</text>
        <dbReference type="Rhea" id="RHEA:16125"/>
        <dbReference type="ChEBI" id="CHEBI:15378"/>
        <dbReference type="ChEBI" id="CHEBI:30616"/>
        <dbReference type="ChEBI" id="CHEBI:37721"/>
        <dbReference type="ChEBI" id="CHEBI:61527"/>
        <dbReference type="ChEBI" id="CHEBI:456216"/>
        <dbReference type="EC" id="2.7.1.4"/>
    </reaction>
</comment>
<protein>
    <recommendedName>
        <fullName evidence="6">fructokinase</fullName>
        <ecNumber evidence="6">2.7.1.4</ecNumber>
    </recommendedName>
</protein>
<comment type="caution">
    <text evidence="8">The sequence shown here is derived from an EMBL/GenBank/DDBJ whole genome shotgun (WGS) entry which is preliminary data.</text>
</comment>
<dbReference type="PANTHER" id="PTHR42742">
    <property type="entry name" value="TRANSCRIPTIONAL REPRESSOR MPRA"/>
    <property type="match status" value="1"/>
</dbReference>
<dbReference type="RefSeq" id="WP_380773630.1">
    <property type="nucleotide sequence ID" value="NZ_JBHUEO010000022.1"/>
</dbReference>
<dbReference type="PROSITE" id="PS01125">
    <property type="entry name" value="ROK"/>
    <property type="match status" value="1"/>
</dbReference>
<dbReference type="EC" id="2.7.1.4" evidence="6"/>
<dbReference type="Proteomes" id="UP001597301">
    <property type="component" value="Unassembled WGS sequence"/>
</dbReference>
<evidence type="ECO:0000256" key="5">
    <source>
        <dbReference type="ARBA" id="ARBA00022842"/>
    </source>
</evidence>
<evidence type="ECO:0000256" key="2">
    <source>
        <dbReference type="ARBA" id="ARBA00006479"/>
    </source>
</evidence>
<comment type="similarity">
    <text evidence="2">Belongs to the ROK (NagC/XylR) family.</text>
</comment>
<keyword evidence="9" id="KW-1185">Reference proteome</keyword>
<keyword evidence="5" id="KW-0460">Magnesium</keyword>
<dbReference type="EMBL" id="JBHUEO010000022">
    <property type="protein sequence ID" value="MFD1706914.1"/>
    <property type="molecule type" value="Genomic_DNA"/>
</dbReference>
<sequence length="305" mass="33272">MPTTRKIDYIKKMKEGLQMLGAIEAGGTKFVCAIATEDGTIIEKVQIPTEIPDTTIPKVLEFFQDQRISALGIGSFGPLDVHPDSETYGFITSTPKPGWINFPFVKTMKEKLQVPVAFDTDVNAAVWGEFHAGAGKNLNSCLYITVGTGIGAGAVAERKLIHGWSHPEMGHISLRRHSDDHFPGVCPYHRDCLEGLAAGPAIEKRWGQKGDALPVDHPAWEMEAHYLAQALMQYVLILSPEKIIMGGGVMKQRHLFPLIRSKVEQLAGNFLTLPAMDTFIVPPALKDDSGAMGAILMAQQINSGN</sequence>
<name>A0ABW4KHN8_9BACI</name>
<evidence type="ECO:0000256" key="4">
    <source>
        <dbReference type="ARBA" id="ARBA00022833"/>
    </source>
</evidence>
<evidence type="ECO:0000313" key="8">
    <source>
        <dbReference type="EMBL" id="MFD1706914.1"/>
    </source>
</evidence>
<dbReference type="InterPro" id="IPR049874">
    <property type="entry name" value="ROK_cs"/>
</dbReference>
<evidence type="ECO:0000256" key="3">
    <source>
        <dbReference type="ARBA" id="ARBA00022723"/>
    </source>
</evidence>
<evidence type="ECO:0000313" key="9">
    <source>
        <dbReference type="Proteomes" id="UP001597301"/>
    </source>
</evidence>
<evidence type="ECO:0000256" key="6">
    <source>
        <dbReference type="ARBA" id="ARBA00038887"/>
    </source>
</evidence>
<keyword evidence="3" id="KW-0479">Metal-binding</keyword>
<dbReference type="PANTHER" id="PTHR42742:SF3">
    <property type="entry name" value="FRUCTOKINASE"/>
    <property type="match status" value="1"/>
</dbReference>
<reference evidence="9" key="1">
    <citation type="journal article" date="2019" name="Int. J. Syst. Evol. Microbiol.">
        <title>The Global Catalogue of Microorganisms (GCM) 10K type strain sequencing project: providing services to taxonomists for standard genome sequencing and annotation.</title>
        <authorList>
            <consortium name="The Broad Institute Genomics Platform"/>
            <consortium name="The Broad Institute Genome Sequencing Center for Infectious Disease"/>
            <person name="Wu L."/>
            <person name="Ma J."/>
        </authorList>
    </citation>
    <scope>NUCLEOTIDE SEQUENCE [LARGE SCALE GENOMIC DNA]</scope>
    <source>
        <strain evidence="9">CGMCC 1.12295</strain>
    </source>
</reference>
<keyword evidence="4" id="KW-0862">Zinc</keyword>
<dbReference type="SUPFAM" id="SSF53067">
    <property type="entry name" value="Actin-like ATPase domain"/>
    <property type="match status" value="1"/>
</dbReference>